<keyword evidence="3 5" id="KW-1133">Transmembrane helix</keyword>
<keyword evidence="4 5" id="KW-0472">Membrane</keyword>
<dbReference type="OrthoDB" id="5177430at2"/>
<feature type="transmembrane region" description="Helical" evidence="5">
    <location>
        <begin position="150"/>
        <end position="172"/>
    </location>
</feature>
<evidence type="ECO:0000313" key="6">
    <source>
        <dbReference type="EMBL" id="TGN27242.1"/>
    </source>
</evidence>
<feature type="transmembrane region" description="Helical" evidence="5">
    <location>
        <begin position="123"/>
        <end position="143"/>
    </location>
</feature>
<evidence type="ECO:0000256" key="4">
    <source>
        <dbReference type="ARBA" id="ARBA00023136"/>
    </source>
</evidence>
<evidence type="ECO:0000313" key="7">
    <source>
        <dbReference type="Proteomes" id="UP000297998"/>
    </source>
</evidence>
<dbReference type="Proteomes" id="UP000297998">
    <property type="component" value="Unassembled WGS sequence"/>
</dbReference>
<feature type="transmembrane region" description="Helical" evidence="5">
    <location>
        <begin position="178"/>
        <end position="196"/>
    </location>
</feature>
<evidence type="ECO:0000256" key="1">
    <source>
        <dbReference type="ARBA" id="ARBA00004141"/>
    </source>
</evidence>
<dbReference type="AlphaFoldDB" id="A0A4Z1BUG4"/>
<dbReference type="RefSeq" id="WP_135835393.1">
    <property type="nucleotide sequence ID" value="NZ_CAUQWU010000005.1"/>
</dbReference>
<proteinExistence type="predicted"/>
<dbReference type="InterPro" id="IPR006214">
    <property type="entry name" value="Bax_inhibitor_1-related"/>
</dbReference>
<comment type="caution">
    <text evidence="6">The sequence shown here is derived from an EMBL/GenBank/DDBJ whole genome shotgun (WGS) entry which is preliminary data.</text>
</comment>
<feature type="transmembrane region" description="Helical" evidence="5">
    <location>
        <begin position="28"/>
        <end position="47"/>
    </location>
</feature>
<organism evidence="6 7">
    <name type="scientific">Empedobacter tilapiae</name>
    <dbReference type="NCBI Taxonomy" id="2491114"/>
    <lineage>
        <taxon>Bacteria</taxon>
        <taxon>Pseudomonadati</taxon>
        <taxon>Bacteroidota</taxon>
        <taxon>Flavobacteriia</taxon>
        <taxon>Flavobacteriales</taxon>
        <taxon>Weeksellaceae</taxon>
        <taxon>Empedobacter</taxon>
    </lineage>
</organism>
<comment type="subcellular location">
    <subcellularLocation>
        <location evidence="1">Membrane</location>
        <topology evidence="1">Multi-pass membrane protein</topology>
    </subcellularLocation>
</comment>
<reference evidence="6 7" key="1">
    <citation type="submission" date="2019-03" db="EMBL/GenBank/DDBJ databases">
        <title>Empedobacter tilapiae sp. nov., isolated from an intestine of Nile tilapia Oreochromis niloticus.</title>
        <authorList>
            <person name="Kim Y.-O."/>
            <person name="Yoon J.-H."/>
        </authorList>
    </citation>
    <scope>NUCLEOTIDE SEQUENCE [LARGE SCALE GENOMIC DNA]</scope>
    <source>
        <strain evidence="6 7">MRS2</strain>
    </source>
</reference>
<keyword evidence="7" id="KW-1185">Reference proteome</keyword>
<accession>A0A4Z1BUG4</accession>
<dbReference type="Pfam" id="PF01027">
    <property type="entry name" value="Bax1-I"/>
    <property type="match status" value="1"/>
</dbReference>
<dbReference type="GO" id="GO:0016020">
    <property type="term" value="C:membrane"/>
    <property type="evidence" value="ECO:0007669"/>
    <property type="project" value="UniProtKB-SubCell"/>
</dbReference>
<evidence type="ECO:0000256" key="3">
    <source>
        <dbReference type="ARBA" id="ARBA00022989"/>
    </source>
</evidence>
<dbReference type="EMBL" id="SRPE01000005">
    <property type="protein sequence ID" value="TGN27242.1"/>
    <property type="molecule type" value="Genomic_DNA"/>
</dbReference>
<gene>
    <name evidence="6" type="ORF">E4J94_08505</name>
</gene>
<sequence length="234" mass="25872">MENQQLYQQNQLVADATSVERANFYKHTYGHVAGGVLVFVLIESLMLKSEALVSFMLSLTSGYLWLILLAGFMGITWVAQKMAYGSISKSKQYLGYFLYIVAEALIFVPMLYIALYYGGTYVIKQAAVVTGGLFIGLSAIVFLTKADFSILKGALTIGFFLAIGLIVAGMLFGFDLGLWFSVGMCALAGGAILYNTHQLKYEFGTQQYVAAALSLFASLMLLFWYILRIFMSRD</sequence>
<feature type="transmembrane region" description="Helical" evidence="5">
    <location>
        <begin position="96"/>
        <end position="117"/>
    </location>
</feature>
<protein>
    <submittedName>
        <fullName evidence="6">Permease</fullName>
    </submittedName>
</protein>
<feature type="transmembrane region" description="Helical" evidence="5">
    <location>
        <begin position="208"/>
        <end position="227"/>
    </location>
</feature>
<feature type="transmembrane region" description="Helical" evidence="5">
    <location>
        <begin position="53"/>
        <end position="75"/>
    </location>
</feature>
<evidence type="ECO:0000256" key="5">
    <source>
        <dbReference type="SAM" id="Phobius"/>
    </source>
</evidence>
<keyword evidence="2 5" id="KW-0812">Transmembrane</keyword>
<name>A0A4Z1BUG4_9FLAO</name>
<evidence type="ECO:0000256" key="2">
    <source>
        <dbReference type="ARBA" id="ARBA00022692"/>
    </source>
</evidence>